<evidence type="ECO:0000313" key="2">
    <source>
        <dbReference type="EMBL" id="CAI5756423.1"/>
    </source>
</evidence>
<name>A0A9W4XBR8_9ASCO</name>
<organism evidence="2 3">
    <name type="scientific">Candida verbasci</name>
    <dbReference type="NCBI Taxonomy" id="1227364"/>
    <lineage>
        <taxon>Eukaryota</taxon>
        <taxon>Fungi</taxon>
        <taxon>Dikarya</taxon>
        <taxon>Ascomycota</taxon>
        <taxon>Saccharomycotina</taxon>
        <taxon>Pichiomycetes</taxon>
        <taxon>Debaryomycetaceae</taxon>
        <taxon>Candida/Lodderomyces clade</taxon>
        <taxon>Candida</taxon>
    </lineage>
</organism>
<feature type="compositionally biased region" description="Acidic residues" evidence="1">
    <location>
        <begin position="73"/>
        <end position="89"/>
    </location>
</feature>
<gene>
    <name evidence="2" type="ORF">CANVERA_P0939</name>
</gene>
<proteinExistence type="predicted"/>
<accession>A0A9W4XBR8</accession>
<reference evidence="2" key="1">
    <citation type="submission" date="2022-12" db="EMBL/GenBank/DDBJ databases">
        <authorList>
            <person name="Brejova B."/>
        </authorList>
    </citation>
    <scope>NUCLEOTIDE SEQUENCE</scope>
</reference>
<dbReference type="AlphaFoldDB" id="A0A9W4XBR8"/>
<evidence type="ECO:0000313" key="3">
    <source>
        <dbReference type="Proteomes" id="UP001152885"/>
    </source>
</evidence>
<evidence type="ECO:0000256" key="1">
    <source>
        <dbReference type="SAM" id="MobiDB-lite"/>
    </source>
</evidence>
<keyword evidence="3" id="KW-1185">Reference proteome</keyword>
<protein>
    <submittedName>
        <fullName evidence="2">Uncharacterized protein</fullName>
    </submittedName>
</protein>
<dbReference type="Proteomes" id="UP001152885">
    <property type="component" value="Unassembled WGS sequence"/>
</dbReference>
<sequence length="212" mass="24738">MSFEEQIIFNKFISQILNILIYFSKDITINNYPNNIKRIPTTTTISTTSSLLSENTSLLSLKANTRERIDEDSFEFEEEEKEEEEEEELQISKKYPVSPENNKEEVTTLSEPTKFIVDDFVDDSYDYLNSFGFSQNESVYDVDEVVDNFDNMSILSTNTMLKSKNWKIFNKKEKGLKKKDSMQNLNMKRSNSLKTTNTKKSVIDDRETCVLM</sequence>
<comment type="caution">
    <text evidence="2">The sequence shown here is derived from an EMBL/GenBank/DDBJ whole genome shotgun (WGS) entry which is preliminary data.</text>
</comment>
<dbReference type="EMBL" id="CANTUO010000001">
    <property type="protein sequence ID" value="CAI5756423.1"/>
    <property type="molecule type" value="Genomic_DNA"/>
</dbReference>
<feature type="region of interest" description="Disordered" evidence="1">
    <location>
        <begin position="73"/>
        <end position="93"/>
    </location>
</feature>